<proteinExistence type="predicted"/>
<protein>
    <submittedName>
        <fullName evidence="1">Uncharacterized protein</fullName>
    </submittedName>
</protein>
<sequence length="226" mass="24790">MLDGATQNRSRCGNHAATYYHESLKHPHERLPRASDDYSCGPTTAILHSSNKGCTRVFNPARTNDVGPKPAPAKHRGGAGQLTHAPTHQLSVTVSLFRAPQANLIQANPPLISRGSTLRLCLQSECARYNAQSSARDPLVDPGMRECRDRQIDGRVQSILIGGHDVSSVLARDDYWYCQFFDNYDCEGDSSDQYLTFADGVNNLASIGWGVKIHSLRCCNQNPAPP</sequence>
<comment type="caution">
    <text evidence="1">The sequence shown here is derived from an EMBL/GenBank/DDBJ whole genome shotgun (WGS) entry which is preliminary data.</text>
</comment>
<evidence type="ECO:0000313" key="2">
    <source>
        <dbReference type="Proteomes" id="UP001153331"/>
    </source>
</evidence>
<organism evidence="1 2">
    <name type="scientific">Boeremia exigua</name>
    <dbReference type="NCBI Taxonomy" id="749465"/>
    <lineage>
        <taxon>Eukaryota</taxon>
        <taxon>Fungi</taxon>
        <taxon>Dikarya</taxon>
        <taxon>Ascomycota</taxon>
        <taxon>Pezizomycotina</taxon>
        <taxon>Dothideomycetes</taxon>
        <taxon>Pleosporomycetidae</taxon>
        <taxon>Pleosporales</taxon>
        <taxon>Pleosporineae</taxon>
        <taxon>Didymellaceae</taxon>
        <taxon>Boeremia</taxon>
    </lineage>
</organism>
<name>A0ACC2I8T2_9PLEO</name>
<dbReference type="Proteomes" id="UP001153331">
    <property type="component" value="Unassembled WGS sequence"/>
</dbReference>
<reference evidence="1" key="1">
    <citation type="submission" date="2022-11" db="EMBL/GenBank/DDBJ databases">
        <title>Genome Sequence of Boeremia exigua.</title>
        <authorList>
            <person name="Buettner E."/>
        </authorList>
    </citation>
    <scope>NUCLEOTIDE SEQUENCE</scope>
    <source>
        <strain evidence="1">CU02</strain>
    </source>
</reference>
<keyword evidence="2" id="KW-1185">Reference proteome</keyword>
<dbReference type="EMBL" id="JAPHNI010000394">
    <property type="protein sequence ID" value="KAJ8111572.1"/>
    <property type="molecule type" value="Genomic_DNA"/>
</dbReference>
<evidence type="ECO:0000313" key="1">
    <source>
        <dbReference type="EMBL" id="KAJ8111572.1"/>
    </source>
</evidence>
<gene>
    <name evidence="1" type="ORF">OPT61_g5865</name>
</gene>
<accession>A0ACC2I8T2</accession>